<evidence type="ECO:0000313" key="2">
    <source>
        <dbReference type="Proteomes" id="UP000314251"/>
    </source>
</evidence>
<dbReference type="Gene3D" id="3.20.20.80">
    <property type="entry name" value="Glycosidases"/>
    <property type="match status" value="1"/>
</dbReference>
<protein>
    <submittedName>
        <fullName evidence="1">Uncharacterized protein</fullName>
    </submittedName>
</protein>
<proteinExistence type="predicted"/>
<dbReference type="Proteomes" id="UP000314251">
    <property type="component" value="Unassembled WGS sequence"/>
</dbReference>
<accession>A0A5N6A1A1</accession>
<dbReference type="EMBL" id="VDLY02000015">
    <property type="protein sequence ID" value="KAB8162235.1"/>
    <property type="molecule type" value="Genomic_DNA"/>
</dbReference>
<reference evidence="1" key="1">
    <citation type="submission" date="2019-10" db="EMBL/GenBank/DDBJ databases">
        <title>Nonomuraea sp. nov., isolated from Phyllanthus amarus.</title>
        <authorList>
            <person name="Klykleung N."/>
            <person name="Tanasupawat S."/>
        </authorList>
    </citation>
    <scope>NUCLEOTIDE SEQUENCE [LARGE SCALE GENOMIC DNA]</scope>
    <source>
        <strain evidence="1">3MP-10</strain>
    </source>
</reference>
<dbReference type="SUPFAM" id="SSF51445">
    <property type="entry name" value="(Trans)glycosidases"/>
    <property type="match status" value="1"/>
</dbReference>
<dbReference type="RefSeq" id="WP_139671518.1">
    <property type="nucleotide sequence ID" value="NZ_VDLY02000015.1"/>
</dbReference>
<evidence type="ECO:0000313" key="1">
    <source>
        <dbReference type="EMBL" id="KAB8162235.1"/>
    </source>
</evidence>
<comment type="caution">
    <text evidence="1">The sequence shown here is derived from an EMBL/GenBank/DDBJ whole genome shotgun (WGS) entry which is preliminary data.</text>
</comment>
<dbReference type="InterPro" id="IPR017853">
    <property type="entry name" value="GH"/>
</dbReference>
<dbReference type="OrthoDB" id="9800925at2"/>
<dbReference type="PROSITE" id="PS51318">
    <property type="entry name" value="TAT"/>
    <property type="match status" value="1"/>
</dbReference>
<gene>
    <name evidence="1" type="ORF">FH607_022360</name>
</gene>
<keyword evidence="2" id="KW-1185">Reference proteome</keyword>
<dbReference type="AlphaFoldDB" id="A0A5N6A1A1"/>
<name>A0A5N6A1A1_9ACTN</name>
<sequence>MSSHLSLSRRQFAGLAAVGLGAAALPTVLGRGRASAAEDRGLHVEGRGLVDGNGEPVLFRTVEHVIRWGDYDGEVPWGNVPWEGGAHDSTGSQLPDIARTGANSVRLMGGQPHELEPLLHQAVIEHKMWVSIARVNWRDPTVIAAINKYARYVSLHIKGETITTDENVWREEAVRDITEARALGFTSPIEIYTTSYGQRLSTILHQGDAVAAADPLRNTVFGYQLYSELAPDVNGALDATVNFGHPILVGACLFQGGIDQGWGNTPNTYKEVWDGTAARDLSSTYWAWSGDGEGNNMTHDGSLDNRTPVGDYLVHESPYALSSFAPKTEYLLNSWV</sequence>
<organism evidence="1 2">
    <name type="scientific">Streptomyces mimosae</name>
    <dbReference type="NCBI Taxonomy" id="2586635"/>
    <lineage>
        <taxon>Bacteria</taxon>
        <taxon>Bacillati</taxon>
        <taxon>Actinomycetota</taxon>
        <taxon>Actinomycetes</taxon>
        <taxon>Kitasatosporales</taxon>
        <taxon>Streptomycetaceae</taxon>
        <taxon>Streptomyces</taxon>
    </lineage>
</organism>
<dbReference type="InterPro" id="IPR006311">
    <property type="entry name" value="TAT_signal"/>
</dbReference>